<accession>A0A0F4XUV2</accession>
<evidence type="ECO:0000256" key="6">
    <source>
        <dbReference type="SAM" id="Phobius"/>
    </source>
</evidence>
<feature type="transmembrane region" description="Helical" evidence="6">
    <location>
        <begin position="39"/>
        <end position="69"/>
    </location>
</feature>
<evidence type="ECO:0000256" key="4">
    <source>
        <dbReference type="ARBA" id="ARBA00022989"/>
    </source>
</evidence>
<evidence type="ECO:0000256" key="1">
    <source>
        <dbReference type="ARBA" id="ARBA00004651"/>
    </source>
</evidence>
<evidence type="ECO:0000256" key="3">
    <source>
        <dbReference type="ARBA" id="ARBA00022692"/>
    </source>
</evidence>
<feature type="transmembrane region" description="Helical" evidence="6">
    <location>
        <begin position="186"/>
        <end position="204"/>
    </location>
</feature>
<evidence type="ECO:0000313" key="8">
    <source>
        <dbReference type="EMBL" id="SEE65311.1"/>
    </source>
</evidence>
<dbReference type="PATRIC" id="fig|132476.4.peg.2456"/>
<dbReference type="InterPro" id="IPR001123">
    <property type="entry name" value="LeuE-type"/>
</dbReference>
<dbReference type="RefSeq" id="WP_018603937.1">
    <property type="nucleotide sequence ID" value="NZ_FNTT01000002.1"/>
</dbReference>
<gene>
    <name evidence="8" type="ORF">SAMN04490188_4935</name>
    <name evidence="7" type="ORF">VP02_04040</name>
</gene>
<comment type="subcellular location">
    <subcellularLocation>
        <location evidence="1">Cell membrane</location>
        <topology evidence="1">Multi-pass membrane protein</topology>
    </subcellularLocation>
</comment>
<dbReference type="Pfam" id="PF01810">
    <property type="entry name" value="LysE"/>
    <property type="match status" value="1"/>
</dbReference>
<dbReference type="GO" id="GO:0015171">
    <property type="term" value="F:amino acid transmembrane transporter activity"/>
    <property type="evidence" value="ECO:0007669"/>
    <property type="project" value="TreeGrafter"/>
</dbReference>
<feature type="transmembrane region" description="Helical" evidence="6">
    <location>
        <begin position="112"/>
        <end position="136"/>
    </location>
</feature>
<keyword evidence="5 6" id="KW-0472">Membrane</keyword>
<feature type="transmembrane region" description="Helical" evidence="6">
    <location>
        <begin position="6"/>
        <end position="27"/>
    </location>
</feature>
<dbReference type="PANTHER" id="PTHR30086:SF20">
    <property type="entry name" value="ARGININE EXPORTER PROTEIN ARGO-RELATED"/>
    <property type="match status" value="1"/>
</dbReference>
<keyword evidence="4 6" id="KW-1133">Transmembrane helix</keyword>
<evidence type="ECO:0000256" key="2">
    <source>
        <dbReference type="ARBA" id="ARBA00022475"/>
    </source>
</evidence>
<dbReference type="Proteomes" id="UP000183915">
    <property type="component" value="Unassembled WGS sequence"/>
</dbReference>
<dbReference type="GeneID" id="98111509"/>
<keyword evidence="3 6" id="KW-0812">Transmembrane</keyword>
<protein>
    <submittedName>
        <fullName evidence="7">Lysine transporter LysE</fullName>
    </submittedName>
    <submittedName>
        <fullName evidence="8">Threonine/homoserine/homoserine lactone efflux protein</fullName>
    </submittedName>
</protein>
<dbReference type="PIRSF" id="PIRSF006324">
    <property type="entry name" value="LeuE"/>
    <property type="match status" value="1"/>
</dbReference>
<dbReference type="AlphaFoldDB" id="A0A0F4XUV2"/>
<dbReference type="PANTHER" id="PTHR30086">
    <property type="entry name" value="ARGININE EXPORTER PROTEIN ARGO"/>
    <property type="match status" value="1"/>
</dbReference>
<dbReference type="OrthoDB" id="9784202at2"/>
<dbReference type="EMBL" id="JZXC01000002">
    <property type="protein sequence ID" value="KKA09694.1"/>
    <property type="molecule type" value="Genomic_DNA"/>
</dbReference>
<keyword evidence="10" id="KW-1185">Reference proteome</keyword>
<comment type="caution">
    <text evidence="7">The sequence shown here is derived from an EMBL/GenBank/DDBJ whole genome shotgun (WGS) entry which is preliminary data.</text>
</comment>
<dbReference type="GO" id="GO:0005886">
    <property type="term" value="C:plasma membrane"/>
    <property type="evidence" value="ECO:0007669"/>
    <property type="project" value="UniProtKB-SubCell"/>
</dbReference>
<proteinExistence type="predicted"/>
<evidence type="ECO:0000313" key="10">
    <source>
        <dbReference type="Proteomes" id="UP000183915"/>
    </source>
</evidence>
<dbReference type="Proteomes" id="UP000033662">
    <property type="component" value="Unassembled WGS sequence"/>
</dbReference>
<evidence type="ECO:0000313" key="7">
    <source>
        <dbReference type="EMBL" id="KKA09694.1"/>
    </source>
</evidence>
<evidence type="ECO:0000313" key="9">
    <source>
        <dbReference type="Proteomes" id="UP000033662"/>
    </source>
</evidence>
<feature type="transmembrane region" description="Helical" evidence="6">
    <location>
        <begin position="148"/>
        <end position="174"/>
    </location>
</feature>
<sequence length="209" mass="22127">MPDTANLYLFVVAVVLLLIVPGPNMAFVTSHALAHGWRAGIAAALGISFSDGLMTMMVSAGIGALVMSWAPAFDLLRLAGAGYLLWLAWQALRTPAATQDSQLQAASLWKIFCRGALNSLLNPKALLFFMVFLPQFVNVKAGGVTLQLIFLGALLALIALVFHTLLGVCAALLRAKLASGGISRRLGTYGFAGVMTALAARLLFLDRPL</sequence>
<reference evidence="7 9" key="1">
    <citation type="submission" date="2015-03" db="EMBL/GenBank/DDBJ databases">
        <title>Pseudomonas fluorescens 1855-344 Genome sequencing and assembly.</title>
        <authorList>
            <person name="Eng W.W.H."/>
            <person name="Gan H.M."/>
            <person name="Savka M.A."/>
        </authorList>
    </citation>
    <scope>NUCLEOTIDE SEQUENCE [LARGE SCALE GENOMIC DNA]</scope>
    <source>
        <strain evidence="7 9">1855-344</strain>
    </source>
</reference>
<keyword evidence="2" id="KW-1003">Cell membrane</keyword>
<organism evidence="7 9">
    <name type="scientific">Pseudomonas kilonensis</name>
    <dbReference type="NCBI Taxonomy" id="132476"/>
    <lineage>
        <taxon>Bacteria</taxon>
        <taxon>Pseudomonadati</taxon>
        <taxon>Pseudomonadota</taxon>
        <taxon>Gammaproteobacteria</taxon>
        <taxon>Pseudomonadales</taxon>
        <taxon>Pseudomonadaceae</taxon>
        <taxon>Pseudomonas</taxon>
    </lineage>
</organism>
<reference evidence="8 10" key="2">
    <citation type="submission" date="2016-10" db="EMBL/GenBank/DDBJ databases">
        <authorList>
            <person name="Varghese N."/>
            <person name="Submissions S."/>
        </authorList>
    </citation>
    <scope>NUCLEOTIDE SEQUENCE [LARGE SCALE GENOMIC DNA]</scope>
    <source>
        <strain evidence="8 10">BS3780</strain>
    </source>
</reference>
<evidence type="ECO:0000256" key="5">
    <source>
        <dbReference type="ARBA" id="ARBA00023136"/>
    </source>
</evidence>
<name>A0A0F4XUV2_9PSED</name>
<dbReference type="EMBL" id="FNTT01000002">
    <property type="protein sequence ID" value="SEE65311.1"/>
    <property type="molecule type" value="Genomic_DNA"/>
</dbReference>